<feature type="region of interest" description="Disordered" evidence="1">
    <location>
        <begin position="1"/>
        <end position="26"/>
    </location>
</feature>
<dbReference type="EMBL" id="JADFTS010000002">
    <property type="protein sequence ID" value="KAF9618637.1"/>
    <property type="molecule type" value="Genomic_DNA"/>
</dbReference>
<dbReference type="InterPro" id="IPR006502">
    <property type="entry name" value="PDDEXK-like"/>
</dbReference>
<evidence type="ECO:0000313" key="3">
    <source>
        <dbReference type="Proteomes" id="UP000631114"/>
    </source>
</evidence>
<evidence type="ECO:0008006" key="4">
    <source>
        <dbReference type="Google" id="ProtNLM"/>
    </source>
</evidence>
<feature type="region of interest" description="Disordered" evidence="1">
    <location>
        <begin position="50"/>
        <end position="70"/>
    </location>
</feature>
<gene>
    <name evidence="2" type="ORF">IFM89_002332</name>
</gene>
<feature type="compositionally biased region" description="Low complexity" evidence="1">
    <location>
        <begin position="50"/>
        <end position="68"/>
    </location>
</feature>
<dbReference type="AlphaFoldDB" id="A0A835M6W8"/>
<name>A0A835M6W8_9MAGN</name>
<feature type="compositionally biased region" description="Polar residues" evidence="1">
    <location>
        <begin position="11"/>
        <end position="24"/>
    </location>
</feature>
<evidence type="ECO:0000313" key="2">
    <source>
        <dbReference type="EMBL" id="KAF9618637.1"/>
    </source>
</evidence>
<dbReference type="PANTHER" id="PTHR31579:SF1">
    <property type="entry name" value="OS03G0796600 PROTEIN"/>
    <property type="match status" value="1"/>
</dbReference>
<comment type="caution">
    <text evidence="2">The sequence shown here is derived from an EMBL/GenBank/DDBJ whole genome shotgun (WGS) entry which is preliminary data.</text>
</comment>
<dbReference type="Pfam" id="PF04720">
    <property type="entry name" value="PDDEXK_6"/>
    <property type="match status" value="1"/>
</dbReference>
<dbReference type="OrthoDB" id="691424at2759"/>
<dbReference type="Proteomes" id="UP000631114">
    <property type="component" value="Unassembled WGS sequence"/>
</dbReference>
<proteinExistence type="predicted"/>
<keyword evidence="3" id="KW-1185">Reference proteome</keyword>
<protein>
    <recommendedName>
        <fullName evidence="4">DUF506 family protein</fullName>
    </recommendedName>
</protein>
<sequence length="392" mass="43781">MPFPMKIQPIDSDSNPTYPSSYRNDSVKPVVKSRFKRLFERQFQSVLRISSSSEKSENNNSKDGSSNDLEPSSVCLAKMVQNFMEESNEKFTTKCGRNRCNCFNGNCNDSSDDELDFFGGGFSDSLNFSTTASGDPSDFLKSLVTCASVTERNLLADTSKLVEMNKICKSKDEIRKIVNDGLVNLGYSASICKSRWEKSSTYPAGEYEYMDVMIEEERIIIDIDFRSEFEIARSTKNYGIILQSLPMIFVGKSDRLQQIVSIISEAAKQSLKKKGMHLPPWRKAEYMRAKWLSSFTRTTTKDAEPGIETTPSPMKTSISMGNFSGEFELIFGEKTTTTTTSLNSPIESESIDGEEKIKVVVSPWQPPAIKPKSVPRGGKIVTGLASILKEKP</sequence>
<organism evidence="2 3">
    <name type="scientific">Coptis chinensis</name>
    <dbReference type="NCBI Taxonomy" id="261450"/>
    <lineage>
        <taxon>Eukaryota</taxon>
        <taxon>Viridiplantae</taxon>
        <taxon>Streptophyta</taxon>
        <taxon>Embryophyta</taxon>
        <taxon>Tracheophyta</taxon>
        <taxon>Spermatophyta</taxon>
        <taxon>Magnoliopsida</taxon>
        <taxon>Ranunculales</taxon>
        <taxon>Ranunculaceae</taxon>
        <taxon>Coptidoideae</taxon>
        <taxon>Coptis</taxon>
    </lineage>
</organism>
<reference evidence="2 3" key="1">
    <citation type="submission" date="2020-10" db="EMBL/GenBank/DDBJ databases">
        <title>The Coptis chinensis genome and diversification of protoberbering-type alkaloids.</title>
        <authorList>
            <person name="Wang B."/>
            <person name="Shu S."/>
            <person name="Song C."/>
            <person name="Liu Y."/>
        </authorList>
    </citation>
    <scope>NUCLEOTIDE SEQUENCE [LARGE SCALE GENOMIC DNA]</scope>
    <source>
        <strain evidence="2">HL-2020</strain>
        <tissue evidence="2">Leaf</tissue>
    </source>
</reference>
<dbReference type="NCBIfam" id="TIGR01615">
    <property type="entry name" value="A_thal_3542"/>
    <property type="match status" value="1"/>
</dbReference>
<evidence type="ECO:0000256" key="1">
    <source>
        <dbReference type="SAM" id="MobiDB-lite"/>
    </source>
</evidence>
<accession>A0A835M6W8</accession>
<dbReference type="PANTHER" id="PTHR31579">
    <property type="entry name" value="OS03G0796600 PROTEIN"/>
    <property type="match status" value="1"/>
</dbReference>